<keyword evidence="1" id="KW-0472">Membrane</keyword>
<dbReference type="InterPro" id="IPR005625">
    <property type="entry name" value="PepSY-ass_TM"/>
</dbReference>
<dbReference type="EMBL" id="CP066026">
    <property type="protein sequence ID" value="QQB87504.1"/>
    <property type="molecule type" value="Genomic_DNA"/>
</dbReference>
<evidence type="ECO:0000313" key="6">
    <source>
        <dbReference type="Proteomes" id="UP000287388"/>
    </source>
</evidence>
<dbReference type="GeneID" id="56576973"/>
<keyword evidence="1" id="KW-1133">Transmembrane helix</keyword>
<keyword evidence="1" id="KW-0812">Transmembrane</keyword>
<dbReference type="Proteomes" id="UP000250358">
    <property type="component" value="Unassembled WGS sequence"/>
</dbReference>
<gene>
    <name evidence="2" type="ORF">EQG53_12520</name>
    <name evidence="3" type="ORF">I6H83_09930</name>
    <name evidence="4" type="ORF">NCTC11165_01280</name>
</gene>
<name>A0A246KGM7_BREDI</name>
<accession>A0A246KGM7</accession>
<proteinExistence type="predicted"/>
<evidence type="ECO:0000313" key="2">
    <source>
        <dbReference type="EMBL" id="QAT15112.1"/>
    </source>
</evidence>
<dbReference type="Proteomes" id="UP000287388">
    <property type="component" value="Chromosome"/>
</dbReference>
<evidence type="ECO:0000313" key="7">
    <source>
        <dbReference type="Proteomes" id="UP000596117"/>
    </source>
</evidence>
<dbReference type="RefSeq" id="WP_040345437.1">
    <property type="nucleotide sequence ID" value="NZ_BJNC01000026.1"/>
</dbReference>
<protein>
    <submittedName>
        <fullName evidence="3">PepSY domain-containing protein</fullName>
    </submittedName>
    <submittedName>
        <fullName evidence="2">Peptidase</fullName>
    </submittedName>
</protein>
<dbReference type="Pfam" id="PF03929">
    <property type="entry name" value="PepSY_TM"/>
    <property type="match status" value="1"/>
</dbReference>
<evidence type="ECO:0000313" key="4">
    <source>
        <dbReference type="EMBL" id="SPU43886.1"/>
    </source>
</evidence>
<reference evidence="2 6" key="2">
    <citation type="submission" date="2019-01" db="EMBL/GenBank/DDBJ databases">
        <title>Brevundimonas diminuta Genome sequencing and assembly.</title>
        <authorList>
            <person name="Chen H."/>
        </authorList>
    </citation>
    <scope>NUCLEOTIDE SEQUENCE [LARGE SCALE GENOMIC DNA]</scope>
    <source>
        <strain evidence="2">ATCC</strain>
        <strain evidence="6">ATCC(B) 19146</strain>
    </source>
</reference>
<dbReference type="AlphaFoldDB" id="A0A246KGM7"/>
<keyword evidence="7" id="KW-1185">Reference proteome</keyword>
<evidence type="ECO:0000313" key="3">
    <source>
        <dbReference type="EMBL" id="QQB87504.1"/>
    </source>
</evidence>
<feature type="transmembrane region" description="Helical" evidence="1">
    <location>
        <begin position="197"/>
        <end position="217"/>
    </location>
</feature>
<dbReference type="KEGG" id="bdm:EQG53_12520"/>
<dbReference type="Proteomes" id="UP000596117">
    <property type="component" value="Chromosome"/>
</dbReference>
<reference evidence="3 7" key="3">
    <citation type="submission" date="2020-12" db="EMBL/GenBank/DDBJ databases">
        <title>FDA dAtabase for Regulatory Grade micrObial Sequences (FDA-ARGOS): Supporting development and validation of Infectious Disease Dx tests.</title>
        <authorList>
            <person name="Kerrigan L."/>
            <person name="Long C."/>
            <person name="Tallon L."/>
            <person name="Sadzewicz L."/>
            <person name="Zhao X."/>
            <person name="Boylan J."/>
            <person name="Ott S."/>
            <person name="Bowen H."/>
            <person name="Vavikolanu K."/>
            <person name="Mehta A."/>
            <person name="Aluvathingal J."/>
            <person name="Nadendla S."/>
            <person name="Yan Y."/>
            <person name="Sichtig H."/>
        </authorList>
    </citation>
    <scope>NUCLEOTIDE SEQUENCE [LARGE SCALE GENOMIC DNA]</scope>
    <source>
        <strain evidence="3 7">FDAARGOS_1026</strain>
    </source>
</reference>
<dbReference type="EMBL" id="UAQM01000006">
    <property type="protein sequence ID" value="SPU43886.1"/>
    <property type="molecule type" value="Genomic_DNA"/>
</dbReference>
<reference evidence="4 5" key="1">
    <citation type="submission" date="2018-06" db="EMBL/GenBank/DDBJ databases">
        <authorList>
            <consortium name="Pathogen Informatics"/>
            <person name="Doyle S."/>
        </authorList>
    </citation>
    <scope>NUCLEOTIDE SEQUENCE [LARGE SCALE GENOMIC DNA]</scope>
    <source>
        <strain evidence="4 5">NCTC11165</strain>
    </source>
</reference>
<organism evidence="4 5">
    <name type="scientific">Brevundimonas diminuta</name>
    <name type="common">Pseudomonas diminuta</name>
    <dbReference type="NCBI Taxonomy" id="293"/>
    <lineage>
        <taxon>Bacteria</taxon>
        <taxon>Pseudomonadati</taxon>
        <taxon>Pseudomonadota</taxon>
        <taxon>Alphaproteobacteria</taxon>
        <taxon>Caulobacterales</taxon>
        <taxon>Caulobacteraceae</taxon>
        <taxon>Brevundimonas</taxon>
    </lineage>
</organism>
<sequence length="239" mass="26725">MFLIRRLHKWFGLVLGLQFLLWAISGAAMALIDHRKVAGEDSIAHTTPSPTPAAVLSLAQVAQAVGQPISQIELRPLQGAWVYAATTPSGVQLVDPVDGRRIVIDDARAKTLAVAAFNGTAPVTSVTRVEKPTLETRDFALPAWRVEFADKEKTTLILNAVTGEVAGAKTNTWRLWDFFWMIHIMDYTDRQSFNHPLIIIIATGCLWLALSGFIMLFSAFRRQDFAYVHDGIEWLQRRR</sequence>
<evidence type="ECO:0000313" key="5">
    <source>
        <dbReference type="Proteomes" id="UP000250358"/>
    </source>
</evidence>
<evidence type="ECO:0000256" key="1">
    <source>
        <dbReference type="SAM" id="Phobius"/>
    </source>
</evidence>
<dbReference type="EMBL" id="CP035093">
    <property type="protein sequence ID" value="QAT15112.1"/>
    <property type="molecule type" value="Genomic_DNA"/>
</dbReference>